<reference evidence="1" key="2">
    <citation type="journal article" date="2015" name="Fish Shellfish Immunol.">
        <title>Early steps in the European eel (Anguilla anguilla)-Vibrio vulnificus interaction in the gills: Role of the RtxA13 toxin.</title>
        <authorList>
            <person name="Callol A."/>
            <person name="Pajuelo D."/>
            <person name="Ebbesson L."/>
            <person name="Teles M."/>
            <person name="MacKenzie S."/>
            <person name="Amaro C."/>
        </authorList>
    </citation>
    <scope>NUCLEOTIDE SEQUENCE</scope>
</reference>
<proteinExistence type="predicted"/>
<evidence type="ECO:0000313" key="1">
    <source>
        <dbReference type="EMBL" id="JAH43864.1"/>
    </source>
</evidence>
<accession>A0A0E9SR87</accession>
<protein>
    <submittedName>
        <fullName evidence="1">Uncharacterized protein</fullName>
    </submittedName>
</protein>
<reference evidence="1" key="1">
    <citation type="submission" date="2014-11" db="EMBL/GenBank/DDBJ databases">
        <authorList>
            <person name="Amaro Gonzalez C."/>
        </authorList>
    </citation>
    <scope>NUCLEOTIDE SEQUENCE</scope>
</reference>
<dbReference type="EMBL" id="GBXM01064713">
    <property type="protein sequence ID" value="JAH43864.1"/>
    <property type="molecule type" value="Transcribed_RNA"/>
</dbReference>
<organism evidence="1">
    <name type="scientific">Anguilla anguilla</name>
    <name type="common">European freshwater eel</name>
    <name type="synonym">Muraena anguilla</name>
    <dbReference type="NCBI Taxonomy" id="7936"/>
    <lineage>
        <taxon>Eukaryota</taxon>
        <taxon>Metazoa</taxon>
        <taxon>Chordata</taxon>
        <taxon>Craniata</taxon>
        <taxon>Vertebrata</taxon>
        <taxon>Euteleostomi</taxon>
        <taxon>Actinopterygii</taxon>
        <taxon>Neopterygii</taxon>
        <taxon>Teleostei</taxon>
        <taxon>Anguilliformes</taxon>
        <taxon>Anguillidae</taxon>
        <taxon>Anguilla</taxon>
    </lineage>
</organism>
<sequence>MHCNNKPQIFSATPMVYR</sequence>
<dbReference type="AlphaFoldDB" id="A0A0E9SR87"/>
<name>A0A0E9SR87_ANGAN</name>